<proteinExistence type="predicted"/>
<comment type="subcellular location">
    <subcellularLocation>
        <location evidence="1">Membrane</location>
        <topology evidence="1">Multi-pass membrane protein</topology>
    </subcellularLocation>
</comment>
<dbReference type="eggNOG" id="COG2981">
    <property type="taxonomic scope" value="Bacteria"/>
</dbReference>
<dbReference type="AlphaFoldDB" id="K9GWL1"/>
<keyword evidence="7" id="KW-1185">Reference proteome</keyword>
<reference evidence="6 7" key="1">
    <citation type="journal article" date="2013" name="Genome Announc.">
        <title>Draft Genome Sequence of an Alphaproteobacterium, Caenispirillum salinarum AK4(T), Isolated from a Solar Saltern.</title>
        <authorList>
            <person name="Khatri I."/>
            <person name="Singh A."/>
            <person name="Korpole S."/>
            <person name="Pinnaka A.K."/>
            <person name="Subramanian S."/>
        </authorList>
    </citation>
    <scope>NUCLEOTIDE SEQUENCE [LARGE SCALE GENOMIC DNA]</scope>
    <source>
        <strain evidence="6 7">AK4</strain>
    </source>
</reference>
<dbReference type="RefSeq" id="WP_009540462.1">
    <property type="nucleotide sequence ID" value="NZ_ANHY01000008.1"/>
</dbReference>
<evidence type="ECO:0008006" key="8">
    <source>
        <dbReference type="Google" id="ProtNLM"/>
    </source>
</evidence>
<evidence type="ECO:0000256" key="2">
    <source>
        <dbReference type="ARBA" id="ARBA00022692"/>
    </source>
</evidence>
<evidence type="ECO:0000313" key="7">
    <source>
        <dbReference type="Proteomes" id="UP000009881"/>
    </source>
</evidence>
<dbReference type="InterPro" id="IPR059112">
    <property type="entry name" value="CysZ/EI24"/>
</dbReference>
<protein>
    <recommendedName>
        <fullName evidence="8">CysZ-like protein</fullName>
    </recommendedName>
</protein>
<dbReference type="OrthoDB" id="5421146at2"/>
<organism evidence="6 7">
    <name type="scientific">Caenispirillum salinarum AK4</name>
    <dbReference type="NCBI Taxonomy" id="1238182"/>
    <lineage>
        <taxon>Bacteria</taxon>
        <taxon>Pseudomonadati</taxon>
        <taxon>Pseudomonadota</taxon>
        <taxon>Alphaproteobacteria</taxon>
        <taxon>Rhodospirillales</taxon>
        <taxon>Novispirillaceae</taxon>
        <taxon>Caenispirillum</taxon>
    </lineage>
</organism>
<feature type="transmembrane region" description="Helical" evidence="5">
    <location>
        <begin position="63"/>
        <end position="87"/>
    </location>
</feature>
<sequence>MIDAFVKAFAQLPDKRIRGVVIVSLLGALAIYLALAGALWWALTDTVLVSLPWVEALLDVLGGVAVFVLSLLFFPAVVTMIIGFFLEQVADAVEARHYPGLPPNREQPVWEIIGSTAKFAAVAIGLNILALPLYLLLLFIPGSSLVLFYALNGYLLSREYFEAVALRRADAATVKSLRRQHTGRLWLVGAAITFLATVPFVNMLAPVVGTAAMTHVATGLMRRHKLLDKPVPTAEPAQ</sequence>
<evidence type="ECO:0000313" key="6">
    <source>
        <dbReference type="EMBL" id="EKV30395.1"/>
    </source>
</evidence>
<comment type="caution">
    <text evidence="6">The sequence shown here is derived from an EMBL/GenBank/DDBJ whole genome shotgun (WGS) entry which is preliminary data.</text>
</comment>
<evidence type="ECO:0000256" key="3">
    <source>
        <dbReference type="ARBA" id="ARBA00022989"/>
    </source>
</evidence>
<evidence type="ECO:0000256" key="4">
    <source>
        <dbReference type="ARBA" id="ARBA00023136"/>
    </source>
</evidence>
<accession>K9GWL1</accession>
<evidence type="ECO:0000256" key="5">
    <source>
        <dbReference type="SAM" id="Phobius"/>
    </source>
</evidence>
<gene>
    <name evidence="6" type="ORF">C882_4354</name>
</gene>
<dbReference type="Proteomes" id="UP000009881">
    <property type="component" value="Unassembled WGS sequence"/>
</dbReference>
<evidence type="ECO:0000256" key="1">
    <source>
        <dbReference type="ARBA" id="ARBA00004141"/>
    </source>
</evidence>
<name>K9GWL1_9PROT</name>
<feature type="transmembrane region" description="Helical" evidence="5">
    <location>
        <begin position="185"/>
        <end position="205"/>
    </location>
</feature>
<dbReference type="STRING" id="1238182.C882_4354"/>
<dbReference type="EMBL" id="ANHY01000008">
    <property type="protein sequence ID" value="EKV30395.1"/>
    <property type="molecule type" value="Genomic_DNA"/>
</dbReference>
<keyword evidence="4 5" id="KW-0472">Membrane</keyword>
<keyword evidence="2 5" id="KW-0812">Transmembrane</keyword>
<keyword evidence="3 5" id="KW-1133">Transmembrane helix</keyword>
<dbReference type="Pfam" id="PF07264">
    <property type="entry name" value="EI24"/>
    <property type="match status" value="1"/>
</dbReference>
<feature type="transmembrane region" description="Helical" evidence="5">
    <location>
        <begin position="20"/>
        <end position="43"/>
    </location>
</feature>